<evidence type="ECO:0000313" key="1">
    <source>
        <dbReference type="EMBL" id="DAF90503.1"/>
    </source>
</evidence>
<reference evidence="1" key="1">
    <citation type="journal article" date="2021" name="Proc. Natl. Acad. Sci. U.S.A.">
        <title>A Catalog of Tens of Thousands of Viruses from Human Metagenomes Reveals Hidden Associations with Chronic Diseases.</title>
        <authorList>
            <person name="Tisza M.J."/>
            <person name="Buck C.B."/>
        </authorList>
    </citation>
    <scope>NUCLEOTIDE SEQUENCE</scope>
    <source>
        <strain evidence="1">CtLKT1</strain>
    </source>
</reference>
<accession>A0A8S5U7Q1</accession>
<organism evidence="1">
    <name type="scientific">Siphoviridae sp. ctLKT1</name>
    <dbReference type="NCBI Taxonomy" id="2825451"/>
    <lineage>
        <taxon>Viruses</taxon>
        <taxon>Duplodnaviria</taxon>
        <taxon>Heunggongvirae</taxon>
        <taxon>Uroviricota</taxon>
        <taxon>Caudoviricetes</taxon>
    </lineage>
</organism>
<proteinExistence type="predicted"/>
<sequence>MKGSENMEEGKLFYNKNDVCEILGVADSKAYKIIKQLNDELASNGYITVRGRVPAEYFEKRLAIKKRKAVSERTVNIRKEAI</sequence>
<name>A0A8S5U7Q1_9CAUD</name>
<protein>
    <submittedName>
        <fullName evidence="1">Uncharacterized protein</fullName>
    </submittedName>
</protein>
<dbReference type="EMBL" id="BK016030">
    <property type="protein sequence ID" value="DAF90503.1"/>
    <property type="molecule type" value="Genomic_DNA"/>
</dbReference>